<gene>
    <name evidence="8" type="ORF">BCR42DRAFT_350280</name>
</gene>
<feature type="compositionally biased region" description="Polar residues" evidence="6">
    <location>
        <begin position="23"/>
        <end position="32"/>
    </location>
</feature>
<organism evidence="8 9">
    <name type="scientific">Absidia repens</name>
    <dbReference type="NCBI Taxonomy" id="90262"/>
    <lineage>
        <taxon>Eukaryota</taxon>
        <taxon>Fungi</taxon>
        <taxon>Fungi incertae sedis</taxon>
        <taxon>Mucoromycota</taxon>
        <taxon>Mucoromycotina</taxon>
        <taxon>Mucoromycetes</taxon>
        <taxon>Mucorales</taxon>
        <taxon>Cunninghamellaceae</taxon>
        <taxon>Absidia</taxon>
    </lineage>
</organism>
<reference evidence="8 9" key="1">
    <citation type="submission" date="2016-07" db="EMBL/GenBank/DDBJ databases">
        <title>Pervasive Adenine N6-methylation of Active Genes in Fungi.</title>
        <authorList>
            <consortium name="DOE Joint Genome Institute"/>
            <person name="Mondo S.J."/>
            <person name="Dannebaum R.O."/>
            <person name="Kuo R.C."/>
            <person name="Labutti K."/>
            <person name="Haridas S."/>
            <person name="Kuo A."/>
            <person name="Salamov A."/>
            <person name="Ahrendt S.R."/>
            <person name="Lipzen A."/>
            <person name="Sullivan W."/>
            <person name="Andreopoulos W.B."/>
            <person name="Clum A."/>
            <person name="Lindquist E."/>
            <person name="Daum C."/>
            <person name="Ramamoorthy G.K."/>
            <person name="Gryganskyi A."/>
            <person name="Culley D."/>
            <person name="Magnuson J.K."/>
            <person name="James T.Y."/>
            <person name="O'Malley M.A."/>
            <person name="Stajich J.E."/>
            <person name="Spatafora J.W."/>
            <person name="Visel A."/>
            <person name="Grigoriev I.V."/>
        </authorList>
    </citation>
    <scope>NUCLEOTIDE SEQUENCE [LARGE SCALE GENOMIC DNA]</scope>
    <source>
        <strain evidence="8 9">NRRL 1336</strain>
    </source>
</reference>
<name>A0A1X2IK04_9FUNG</name>
<protein>
    <recommendedName>
        <fullName evidence="7">C2H2-type domain-containing protein</fullName>
    </recommendedName>
</protein>
<dbReference type="PANTHER" id="PTHR14003:SF19">
    <property type="entry name" value="YY2 TRANSCRIPTION FACTOR"/>
    <property type="match status" value="1"/>
</dbReference>
<dbReference type="GO" id="GO:0000978">
    <property type="term" value="F:RNA polymerase II cis-regulatory region sequence-specific DNA binding"/>
    <property type="evidence" value="ECO:0007669"/>
    <property type="project" value="TreeGrafter"/>
</dbReference>
<evidence type="ECO:0000256" key="4">
    <source>
        <dbReference type="ARBA" id="ARBA00022833"/>
    </source>
</evidence>
<dbReference type="PANTHER" id="PTHR14003">
    <property type="entry name" value="TRANSCRIPTIONAL REPRESSOR PROTEIN YY"/>
    <property type="match status" value="1"/>
</dbReference>
<dbReference type="PROSITE" id="PS00028">
    <property type="entry name" value="ZINC_FINGER_C2H2_1"/>
    <property type="match status" value="2"/>
</dbReference>
<evidence type="ECO:0000313" key="8">
    <source>
        <dbReference type="EMBL" id="ORZ17850.1"/>
    </source>
</evidence>
<evidence type="ECO:0000256" key="1">
    <source>
        <dbReference type="ARBA" id="ARBA00022723"/>
    </source>
</evidence>
<dbReference type="FunFam" id="3.30.160.60:FF:000446">
    <property type="entry name" value="Zinc finger protein"/>
    <property type="match status" value="1"/>
</dbReference>
<dbReference type="SMART" id="SM00355">
    <property type="entry name" value="ZnF_C2H2"/>
    <property type="match status" value="2"/>
</dbReference>
<dbReference type="Gene3D" id="3.30.160.60">
    <property type="entry name" value="Classic Zinc Finger"/>
    <property type="match status" value="2"/>
</dbReference>
<evidence type="ECO:0000256" key="5">
    <source>
        <dbReference type="PROSITE-ProRule" id="PRU00042"/>
    </source>
</evidence>
<dbReference type="Pfam" id="PF00096">
    <property type="entry name" value="zf-C2H2"/>
    <property type="match status" value="2"/>
</dbReference>
<dbReference type="PROSITE" id="PS50157">
    <property type="entry name" value="ZINC_FINGER_C2H2_2"/>
    <property type="match status" value="2"/>
</dbReference>
<evidence type="ECO:0000313" key="9">
    <source>
        <dbReference type="Proteomes" id="UP000193560"/>
    </source>
</evidence>
<dbReference type="AlphaFoldDB" id="A0A1X2IK04"/>
<keyword evidence="4" id="KW-0862">Zinc</keyword>
<feature type="domain" description="C2H2-type" evidence="7">
    <location>
        <begin position="79"/>
        <end position="108"/>
    </location>
</feature>
<dbReference type="InterPro" id="IPR013087">
    <property type="entry name" value="Znf_C2H2_type"/>
</dbReference>
<evidence type="ECO:0000259" key="7">
    <source>
        <dbReference type="PROSITE" id="PS50157"/>
    </source>
</evidence>
<feature type="region of interest" description="Disordered" evidence="6">
    <location>
        <begin position="105"/>
        <end position="134"/>
    </location>
</feature>
<accession>A0A1X2IK04</accession>
<keyword evidence="3 5" id="KW-0863">Zinc-finger</keyword>
<evidence type="ECO:0000256" key="2">
    <source>
        <dbReference type="ARBA" id="ARBA00022737"/>
    </source>
</evidence>
<dbReference type="STRING" id="90262.A0A1X2IK04"/>
<sequence length="185" mass="20911">MTSLTVILSQKQNEWQATERESTPTVTINSNTKPTSPPFSYINTIKEKKINHCTFCPKKFSKPSALKAHLFSHTGEKPHSCPYSDCKRHFSLLSNLRRHIKTHMPKKQQQQQFKTTMGSYHHHHHSVAAGNSSKRRVQTLLPSPYTSSIKILPGLSSLSPVQPPLPILPNQHKSLLQSAHPRTPI</sequence>
<keyword evidence="2" id="KW-0677">Repeat</keyword>
<feature type="region of interest" description="Disordered" evidence="6">
    <location>
        <begin position="12"/>
        <end position="32"/>
    </location>
</feature>
<keyword evidence="1" id="KW-0479">Metal-binding</keyword>
<dbReference type="OrthoDB" id="6077919at2759"/>
<evidence type="ECO:0000256" key="3">
    <source>
        <dbReference type="ARBA" id="ARBA00022771"/>
    </source>
</evidence>
<dbReference type="GO" id="GO:0031519">
    <property type="term" value="C:PcG protein complex"/>
    <property type="evidence" value="ECO:0007669"/>
    <property type="project" value="TreeGrafter"/>
</dbReference>
<dbReference type="Proteomes" id="UP000193560">
    <property type="component" value="Unassembled WGS sequence"/>
</dbReference>
<dbReference type="GO" id="GO:0000981">
    <property type="term" value="F:DNA-binding transcription factor activity, RNA polymerase II-specific"/>
    <property type="evidence" value="ECO:0007669"/>
    <property type="project" value="TreeGrafter"/>
</dbReference>
<dbReference type="EMBL" id="MCGE01000009">
    <property type="protein sequence ID" value="ORZ17850.1"/>
    <property type="molecule type" value="Genomic_DNA"/>
</dbReference>
<proteinExistence type="predicted"/>
<dbReference type="SUPFAM" id="SSF57667">
    <property type="entry name" value="beta-beta-alpha zinc fingers"/>
    <property type="match status" value="1"/>
</dbReference>
<evidence type="ECO:0000256" key="6">
    <source>
        <dbReference type="SAM" id="MobiDB-lite"/>
    </source>
</evidence>
<dbReference type="InterPro" id="IPR036236">
    <property type="entry name" value="Znf_C2H2_sf"/>
</dbReference>
<dbReference type="GO" id="GO:0000785">
    <property type="term" value="C:chromatin"/>
    <property type="evidence" value="ECO:0007669"/>
    <property type="project" value="TreeGrafter"/>
</dbReference>
<comment type="caution">
    <text evidence="8">The sequence shown here is derived from an EMBL/GenBank/DDBJ whole genome shotgun (WGS) entry which is preliminary data.</text>
</comment>
<keyword evidence="9" id="KW-1185">Reference proteome</keyword>
<feature type="domain" description="C2H2-type" evidence="7">
    <location>
        <begin position="51"/>
        <end position="78"/>
    </location>
</feature>
<dbReference type="GO" id="GO:0008270">
    <property type="term" value="F:zinc ion binding"/>
    <property type="evidence" value="ECO:0007669"/>
    <property type="project" value="UniProtKB-KW"/>
</dbReference>
<dbReference type="GO" id="GO:0005667">
    <property type="term" value="C:transcription regulator complex"/>
    <property type="evidence" value="ECO:0007669"/>
    <property type="project" value="TreeGrafter"/>
</dbReference>